<evidence type="ECO:0000313" key="3">
    <source>
        <dbReference type="Proteomes" id="UP000324222"/>
    </source>
</evidence>
<feature type="transmembrane region" description="Helical" evidence="1">
    <location>
        <begin position="68"/>
        <end position="86"/>
    </location>
</feature>
<comment type="caution">
    <text evidence="2">The sequence shown here is derived from an EMBL/GenBank/DDBJ whole genome shotgun (WGS) entry which is preliminary data.</text>
</comment>
<dbReference type="EMBL" id="VSRR010060085">
    <property type="protein sequence ID" value="MPC82547.1"/>
    <property type="molecule type" value="Genomic_DNA"/>
</dbReference>
<gene>
    <name evidence="2" type="ORF">E2C01_077219</name>
</gene>
<organism evidence="2 3">
    <name type="scientific">Portunus trituberculatus</name>
    <name type="common">Swimming crab</name>
    <name type="synonym">Neptunus trituberculatus</name>
    <dbReference type="NCBI Taxonomy" id="210409"/>
    <lineage>
        <taxon>Eukaryota</taxon>
        <taxon>Metazoa</taxon>
        <taxon>Ecdysozoa</taxon>
        <taxon>Arthropoda</taxon>
        <taxon>Crustacea</taxon>
        <taxon>Multicrustacea</taxon>
        <taxon>Malacostraca</taxon>
        <taxon>Eumalacostraca</taxon>
        <taxon>Eucarida</taxon>
        <taxon>Decapoda</taxon>
        <taxon>Pleocyemata</taxon>
        <taxon>Brachyura</taxon>
        <taxon>Eubrachyura</taxon>
        <taxon>Portunoidea</taxon>
        <taxon>Portunidae</taxon>
        <taxon>Portuninae</taxon>
        <taxon>Portunus</taxon>
    </lineage>
</organism>
<dbReference type="Proteomes" id="UP000324222">
    <property type="component" value="Unassembled WGS sequence"/>
</dbReference>
<name>A0A5B7ILL0_PORTR</name>
<accession>A0A5B7ILL0</accession>
<reference evidence="2 3" key="1">
    <citation type="submission" date="2019-05" db="EMBL/GenBank/DDBJ databases">
        <title>Another draft genome of Portunus trituberculatus and its Hox gene families provides insights of decapod evolution.</title>
        <authorList>
            <person name="Jeong J.-H."/>
            <person name="Song I."/>
            <person name="Kim S."/>
            <person name="Choi T."/>
            <person name="Kim D."/>
            <person name="Ryu S."/>
            <person name="Kim W."/>
        </authorList>
    </citation>
    <scope>NUCLEOTIDE SEQUENCE [LARGE SCALE GENOMIC DNA]</scope>
    <source>
        <tissue evidence="2">Muscle</tissue>
    </source>
</reference>
<evidence type="ECO:0000256" key="1">
    <source>
        <dbReference type="SAM" id="Phobius"/>
    </source>
</evidence>
<sequence length="112" mass="12958">MWLRITKRSSPIITKQWRFSSTSAQCLTEKMQYLMSQSCPDPPPPPSSPRAGYSHDHLSGRFLKDTQILLLHLIILLIFLALISSMEGRNEEMCGEKDRLKRILLGYILQQR</sequence>
<proteinExistence type="predicted"/>
<keyword evidence="3" id="KW-1185">Reference proteome</keyword>
<protein>
    <submittedName>
        <fullName evidence="2">Uncharacterized protein</fullName>
    </submittedName>
</protein>
<keyword evidence="1" id="KW-0812">Transmembrane</keyword>
<dbReference type="AlphaFoldDB" id="A0A5B7ILL0"/>
<evidence type="ECO:0000313" key="2">
    <source>
        <dbReference type="EMBL" id="MPC82547.1"/>
    </source>
</evidence>
<keyword evidence="1" id="KW-0472">Membrane</keyword>
<keyword evidence="1" id="KW-1133">Transmembrane helix</keyword>